<dbReference type="KEGG" id="hir:HETIRDRAFT_437891"/>
<dbReference type="RefSeq" id="XP_009541282.1">
    <property type="nucleotide sequence ID" value="XM_009542987.1"/>
</dbReference>
<dbReference type="SUPFAM" id="SSF49417">
    <property type="entry name" value="p53-like transcription factors"/>
    <property type="match status" value="1"/>
</dbReference>
<dbReference type="InterPro" id="IPR040159">
    <property type="entry name" value="CLS_fam"/>
</dbReference>
<keyword evidence="6" id="KW-0539">Nucleus</keyword>
<dbReference type="InterPro" id="IPR015350">
    <property type="entry name" value="Beta-trefoil_DNA-bd_dom"/>
</dbReference>
<evidence type="ECO:0000256" key="3">
    <source>
        <dbReference type="ARBA" id="ARBA00023015"/>
    </source>
</evidence>
<evidence type="ECO:0000256" key="5">
    <source>
        <dbReference type="ARBA" id="ARBA00023163"/>
    </source>
</evidence>
<dbReference type="HOGENOM" id="CLU_015849_0_0_1"/>
<comment type="similarity">
    <text evidence="2">Belongs to the Su(H) family.</text>
</comment>
<dbReference type="eggNOG" id="KOG3743">
    <property type="taxonomic scope" value="Eukaryota"/>
</dbReference>
<dbReference type="GO" id="GO:0001228">
    <property type="term" value="F:DNA-binding transcription activator activity, RNA polymerase II-specific"/>
    <property type="evidence" value="ECO:0007669"/>
    <property type="project" value="InterPro"/>
</dbReference>
<dbReference type="SMART" id="SM01268">
    <property type="entry name" value="BTD"/>
    <property type="match status" value="1"/>
</dbReference>
<dbReference type="STRING" id="747525.W4KNV3"/>
<dbReference type="InParanoid" id="W4KNV3"/>
<evidence type="ECO:0000259" key="9">
    <source>
        <dbReference type="SMART" id="SM01268"/>
    </source>
</evidence>
<comment type="subcellular location">
    <subcellularLocation>
        <location evidence="1">Nucleus</location>
    </subcellularLocation>
</comment>
<sequence>MRQQTLAMSVVSETGERSPEQKAALDTGMNANFKFLHVTGTAKAKSFQLSLEISEPPPHASLIPEGTEVPSGRVWASFDSAPVTIISKPSKKTAKTRNISSCILAGGPVSLFNRINSQTVRTKYMTIDHNQLCASNVAWSAFNVNVVRRTEDAPAHVPQPVTYGSEIILTDTLSGISTAPLVIRKVDKGKIISEDGGPVSQMQKIALQRVNTDGTHHYLSAAGPMPGTPGMMAPPPGQAGTHPLIFQSPRIRDEVKHGVHYMIDEVDDYLCWTIVGISKFQYTFFDAFGANNALPEVPITPFPTLFTTPIYRPSNNSLELTVSNFFYDHPKTRRQTPLDVYLGNLGPLPARVYQASLPGPLTNISPFVPMQTGADPVHEGSSEGGQAGTAPPPPRYMAPGPMHIIVVVEMPPLPDVMKALDDDSATPDAGENSRSGEGTKEHKSKDSGIGSTAAPQHLSGRSLPLLFIRASDGVGYHSGRTIACENVFQSMDLSAIAANPTNTNAASIDTGWLAAAQ</sequence>
<feature type="region of interest" description="Disordered" evidence="7">
    <location>
        <begin position="417"/>
        <end position="456"/>
    </location>
</feature>
<evidence type="ECO:0000256" key="4">
    <source>
        <dbReference type="ARBA" id="ARBA00023125"/>
    </source>
</evidence>
<dbReference type="SUPFAM" id="SSF110217">
    <property type="entry name" value="DNA-binding protein LAG-1 (CSL)"/>
    <property type="match status" value="1"/>
</dbReference>
<evidence type="ECO:0000313" key="11">
    <source>
        <dbReference type="Proteomes" id="UP000030671"/>
    </source>
</evidence>
<dbReference type="InterPro" id="IPR036358">
    <property type="entry name" value="BTD_sf"/>
</dbReference>
<feature type="domain" description="Beta-trefoil DNA-binding" evidence="9">
    <location>
        <begin position="101"/>
        <end position="272"/>
    </location>
</feature>
<evidence type="ECO:0000259" key="8">
    <source>
        <dbReference type="SMART" id="SM01267"/>
    </source>
</evidence>
<accession>W4KNV3</accession>
<dbReference type="Pfam" id="PF09271">
    <property type="entry name" value="LAG1-DNAbind"/>
    <property type="match status" value="1"/>
</dbReference>
<reference evidence="10 11" key="1">
    <citation type="journal article" date="2012" name="New Phytol.">
        <title>Insight into trade-off between wood decay and parasitism from the genome of a fungal forest pathogen.</title>
        <authorList>
            <person name="Olson A."/>
            <person name="Aerts A."/>
            <person name="Asiegbu F."/>
            <person name="Belbahri L."/>
            <person name="Bouzid O."/>
            <person name="Broberg A."/>
            <person name="Canback B."/>
            <person name="Coutinho P.M."/>
            <person name="Cullen D."/>
            <person name="Dalman K."/>
            <person name="Deflorio G."/>
            <person name="van Diepen L.T."/>
            <person name="Dunand C."/>
            <person name="Duplessis S."/>
            <person name="Durling M."/>
            <person name="Gonthier P."/>
            <person name="Grimwood J."/>
            <person name="Fossdal C.G."/>
            <person name="Hansson D."/>
            <person name="Henrissat B."/>
            <person name="Hietala A."/>
            <person name="Himmelstrand K."/>
            <person name="Hoffmeister D."/>
            <person name="Hogberg N."/>
            <person name="James T.Y."/>
            <person name="Karlsson M."/>
            <person name="Kohler A."/>
            <person name="Kues U."/>
            <person name="Lee Y.H."/>
            <person name="Lin Y.C."/>
            <person name="Lind M."/>
            <person name="Lindquist E."/>
            <person name="Lombard V."/>
            <person name="Lucas S."/>
            <person name="Lunden K."/>
            <person name="Morin E."/>
            <person name="Murat C."/>
            <person name="Park J."/>
            <person name="Raffaello T."/>
            <person name="Rouze P."/>
            <person name="Salamov A."/>
            <person name="Schmutz J."/>
            <person name="Solheim H."/>
            <person name="Stahlberg J."/>
            <person name="Velez H."/>
            <person name="de Vries R.P."/>
            <person name="Wiebenga A."/>
            <person name="Woodward S."/>
            <person name="Yakovlev I."/>
            <person name="Garbelotto M."/>
            <person name="Martin F."/>
            <person name="Grigoriev I.V."/>
            <person name="Stenlid J."/>
        </authorList>
    </citation>
    <scope>NUCLEOTIDE SEQUENCE [LARGE SCALE GENOMIC DNA]</scope>
    <source>
        <strain evidence="10 11">TC 32-1</strain>
    </source>
</reference>
<dbReference type="GO" id="GO:0000978">
    <property type="term" value="F:RNA polymerase II cis-regulatory region sequence-specific DNA binding"/>
    <property type="evidence" value="ECO:0007669"/>
    <property type="project" value="InterPro"/>
</dbReference>
<dbReference type="Pfam" id="PF09270">
    <property type="entry name" value="BTD"/>
    <property type="match status" value="1"/>
</dbReference>
<name>W4KNV3_HETIT</name>
<feature type="region of interest" description="Disordered" evidence="7">
    <location>
        <begin position="1"/>
        <end position="20"/>
    </location>
</feature>
<keyword evidence="5" id="KW-0804">Transcription</keyword>
<evidence type="ECO:0008006" key="12">
    <source>
        <dbReference type="Google" id="ProtNLM"/>
    </source>
</evidence>
<keyword evidence="11" id="KW-1185">Reference proteome</keyword>
<feature type="non-terminal residue" evidence="10">
    <location>
        <position position="517"/>
    </location>
</feature>
<evidence type="ECO:0000256" key="7">
    <source>
        <dbReference type="SAM" id="MobiDB-lite"/>
    </source>
</evidence>
<protein>
    <recommendedName>
        <fullName evidence="12">Beta-trefoil DNA-binding domain-containing protein</fullName>
    </recommendedName>
</protein>
<dbReference type="GeneID" id="20674995"/>
<feature type="region of interest" description="Disordered" evidence="7">
    <location>
        <begin position="366"/>
        <end position="396"/>
    </location>
</feature>
<organism evidence="10 11">
    <name type="scientific">Heterobasidion irregulare (strain TC 32-1)</name>
    <dbReference type="NCBI Taxonomy" id="747525"/>
    <lineage>
        <taxon>Eukaryota</taxon>
        <taxon>Fungi</taxon>
        <taxon>Dikarya</taxon>
        <taxon>Basidiomycota</taxon>
        <taxon>Agaricomycotina</taxon>
        <taxon>Agaricomycetes</taxon>
        <taxon>Russulales</taxon>
        <taxon>Bondarzewiaceae</taxon>
        <taxon>Heterobasidion</taxon>
        <taxon>Heterobasidion annosum species complex</taxon>
    </lineage>
</organism>
<evidence type="ECO:0000256" key="2">
    <source>
        <dbReference type="ARBA" id="ARBA00009704"/>
    </source>
</evidence>
<keyword evidence="3" id="KW-0805">Transcription regulation</keyword>
<dbReference type="Gene3D" id="2.80.10.50">
    <property type="match status" value="1"/>
</dbReference>
<dbReference type="InterPro" id="IPR008967">
    <property type="entry name" value="p53-like_TF_DNA-bd_sf"/>
</dbReference>
<dbReference type="Proteomes" id="UP000030671">
    <property type="component" value="Unassembled WGS sequence"/>
</dbReference>
<feature type="domain" description="RBP-J/Cbf11/Cbf12 DNA binding" evidence="8">
    <location>
        <begin position="1"/>
        <end position="100"/>
    </location>
</feature>
<proteinExistence type="inferred from homology"/>
<feature type="compositionally biased region" description="Basic and acidic residues" evidence="7">
    <location>
        <begin position="437"/>
        <end position="446"/>
    </location>
</feature>
<dbReference type="InterPro" id="IPR015351">
    <property type="entry name" value="RBP-J/Cbf11/Cbf12_DNA-bd"/>
</dbReference>
<dbReference type="PANTHER" id="PTHR10665">
    <property type="entry name" value="RECOMBINING BINDING PROTEIN SUPPRESSOR OF HAIRLESS"/>
    <property type="match status" value="1"/>
</dbReference>
<dbReference type="EMBL" id="KI925454">
    <property type="protein sequence ID" value="ETW87374.1"/>
    <property type="molecule type" value="Genomic_DNA"/>
</dbReference>
<dbReference type="AlphaFoldDB" id="W4KNV3"/>
<dbReference type="GO" id="GO:0005634">
    <property type="term" value="C:nucleus"/>
    <property type="evidence" value="ECO:0007669"/>
    <property type="project" value="UniProtKB-SubCell"/>
</dbReference>
<dbReference type="OrthoDB" id="5600360at2759"/>
<gene>
    <name evidence="10" type="ORF">HETIRDRAFT_437891</name>
</gene>
<dbReference type="SMART" id="SM01267">
    <property type="entry name" value="LAG1_DNAbind"/>
    <property type="match status" value="1"/>
</dbReference>
<evidence type="ECO:0000256" key="1">
    <source>
        <dbReference type="ARBA" id="ARBA00004123"/>
    </source>
</evidence>
<evidence type="ECO:0000313" key="10">
    <source>
        <dbReference type="EMBL" id="ETW87374.1"/>
    </source>
</evidence>
<evidence type="ECO:0000256" key="6">
    <source>
        <dbReference type="ARBA" id="ARBA00023242"/>
    </source>
</evidence>
<keyword evidence="4" id="KW-0238">DNA-binding</keyword>